<evidence type="ECO:0008006" key="9">
    <source>
        <dbReference type="Google" id="ProtNLM"/>
    </source>
</evidence>
<dbReference type="GO" id="GO:0008270">
    <property type="term" value="F:zinc ion binding"/>
    <property type="evidence" value="ECO:0007669"/>
    <property type="project" value="UniProtKB-KW"/>
</dbReference>
<feature type="domain" description="SET" evidence="5">
    <location>
        <begin position="61"/>
        <end position="249"/>
    </location>
</feature>
<comment type="caution">
    <text evidence="7">The sequence shown here is derived from an EMBL/GenBank/DDBJ whole genome shotgun (WGS) entry which is preliminary data.</text>
</comment>
<accession>A0A8H7P5H0</accession>
<dbReference type="PROSITE" id="PS50280">
    <property type="entry name" value="SET"/>
    <property type="match status" value="1"/>
</dbReference>
<dbReference type="Proteomes" id="UP000639403">
    <property type="component" value="Unassembled WGS sequence"/>
</dbReference>
<protein>
    <recommendedName>
        <fullName evidence="9">SET domain-containing protein</fullName>
    </recommendedName>
</protein>
<proteinExistence type="predicted"/>
<dbReference type="GO" id="GO:0005634">
    <property type="term" value="C:nucleus"/>
    <property type="evidence" value="ECO:0007669"/>
    <property type="project" value="TreeGrafter"/>
</dbReference>
<dbReference type="AlphaFoldDB" id="A0A8H7P5H0"/>
<keyword evidence="3" id="KW-0862">Zinc</keyword>
<evidence type="ECO:0000313" key="7">
    <source>
        <dbReference type="EMBL" id="KAF9817292.1"/>
    </source>
</evidence>
<dbReference type="PANTHER" id="PTHR12197">
    <property type="entry name" value="HISTONE-LYSINE N-METHYLTRANSFERASE SMYD"/>
    <property type="match status" value="1"/>
</dbReference>
<dbReference type="SUPFAM" id="SSF144232">
    <property type="entry name" value="HIT/MYND zinc finger-like"/>
    <property type="match status" value="1"/>
</dbReference>
<reference evidence="7" key="2">
    <citation type="journal article" name="Front. Microbiol.">
        <title>Degradative Capacity of Two Strains of Rhodonia placenta: From Phenotype to Genotype.</title>
        <authorList>
            <person name="Kolle M."/>
            <person name="Horta M.A.C."/>
            <person name="Nowrousian M."/>
            <person name="Ohm R.A."/>
            <person name="Benz J.P."/>
            <person name="Pilgard A."/>
        </authorList>
    </citation>
    <scope>NUCLEOTIDE SEQUENCE</scope>
    <source>
        <strain evidence="7">FPRL280</strain>
    </source>
</reference>
<name>A0A8H7P5H0_9APHY</name>
<feature type="domain" description="MYND-type" evidence="6">
    <location>
        <begin position="52"/>
        <end position="94"/>
    </location>
</feature>
<dbReference type="Gene3D" id="2.170.270.10">
    <property type="entry name" value="SET domain"/>
    <property type="match status" value="1"/>
</dbReference>
<dbReference type="Gene3D" id="1.10.220.160">
    <property type="match status" value="1"/>
</dbReference>
<dbReference type="SUPFAM" id="SSF82199">
    <property type="entry name" value="SET domain"/>
    <property type="match status" value="1"/>
</dbReference>
<evidence type="ECO:0000259" key="5">
    <source>
        <dbReference type="PROSITE" id="PS50280"/>
    </source>
</evidence>
<dbReference type="EMBL" id="JADOXO010000045">
    <property type="protein sequence ID" value="KAF9817292.1"/>
    <property type="molecule type" value="Genomic_DNA"/>
</dbReference>
<evidence type="ECO:0000256" key="1">
    <source>
        <dbReference type="ARBA" id="ARBA00022723"/>
    </source>
</evidence>
<evidence type="ECO:0000256" key="2">
    <source>
        <dbReference type="ARBA" id="ARBA00022771"/>
    </source>
</evidence>
<organism evidence="7 8">
    <name type="scientific">Rhodonia placenta</name>
    <dbReference type="NCBI Taxonomy" id="104341"/>
    <lineage>
        <taxon>Eukaryota</taxon>
        <taxon>Fungi</taxon>
        <taxon>Dikarya</taxon>
        <taxon>Basidiomycota</taxon>
        <taxon>Agaricomycotina</taxon>
        <taxon>Agaricomycetes</taxon>
        <taxon>Polyporales</taxon>
        <taxon>Adustoporiaceae</taxon>
        <taxon>Rhodonia</taxon>
    </lineage>
</organism>
<dbReference type="CDD" id="cd20071">
    <property type="entry name" value="SET_SMYD"/>
    <property type="match status" value="1"/>
</dbReference>
<evidence type="ECO:0000256" key="4">
    <source>
        <dbReference type="PROSITE-ProRule" id="PRU00134"/>
    </source>
</evidence>
<dbReference type="PROSITE" id="PS01360">
    <property type="entry name" value="ZF_MYND_1"/>
    <property type="match status" value="1"/>
</dbReference>
<dbReference type="InterPro" id="IPR002893">
    <property type="entry name" value="Znf_MYND"/>
</dbReference>
<dbReference type="PROSITE" id="PS50865">
    <property type="entry name" value="ZF_MYND_2"/>
    <property type="match status" value="1"/>
</dbReference>
<dbReference type="Pfam" id="PF00856">
    <property type="entry name" value="SET"/>
    <property type="match status" value="1"/>
</dbReference>
<dbReference type="PANTHER" id="PTHR12197:SF251">
    <property type="entry name" value="EG:BACR7C10.4 PROTEIN"/>
    <property type="match status" value="1"/>
</dbReference>
<keyword evidence="2 4" id="KW-0863">Zinc-finger</keyword>
<evidence type="ECO:0000259" key="6">
    <source>
        <dbReference type="PROSITE" id="PS50865"/>
    </source>
</evidence>
<dbReference type="InterPro" id="IPR050869">
    <property type="entry name" value="H3K4_H4K5_MeTrfase"/>
</dbReference>
<evidence type="ECO:0000256" key="3">
    <source>
        <dbReference type="ARBA" id="ARBA00022833"/>
    </source>
</evidence>
<dbReference type="InterPro" id="IPR046341">
    <property type="entry name" value="SET_dom_sf"/>
</dbReference>
<dbReference type="InterPro" id="IPR001214">
    <property type="entry name" value="SET_dom"/>
</dbReference>
<dbReference type="Gene3D" id="6.10.140.2220">
    <property type="match status" value="1"/>
</dbReference>
<evidence type="ECO:0000313" key="8">
    <source>
        <dbReference type="Proteomes" id="UP000639403"/>
    </source>
</evidence>
<keyword evidence="1" id="KW-0479">Metal-binding</keyword>
<reference evidence="7" key="1">
    <citation type="submission" date="2020-11" db="EMBL/GenBank/DDBJ databases">
        <authorList>
            <person name="Koelle M."/>
            <person name="Horta M.A.C."/>
            <person name="Nowrousian M."/>
            <person name="Ohm R.A."/>
            <person name="Benz P."/>
            <person name="Pilgard A."/>
        </authorList>
    </citation>
    <scope>NUCLEOTIDE SEQUENCE</scope>
    <source>
        <strain evidence="7">FPRL280</strain>
    </source>
</reference>
<dbReference type="Pfam" id="PF01753">
    <property type="entry name" value="zf-MYND"/>
    <property type="match status" value="1"/>
</dbReference>
<sequence>MTANSQPVILLEPHPTARSMAVAASALVAGDLVHAEPVLASALLQSEKGRRCDLCHRLSSDRVKLRRCTGCTSYWYCGAECQRKQWNSQHKRLCKRYPRYIASEEYQALSHHDQVDAILLSHLIAEKFIDDGASVSAEGRSTMSTLMELAEARSAPTTIPPLCNAKVPSNVLSTAHAIYSRFGNNNFVMHSHLNSYAHGIFPFASRSFNHSCVPNAVAKYIITPCHPVRMEIIALRDIARGDEITIPYLDPALPHNTRQEALFHNYGFICNCDLCAYTGTFDSPALPTRGSDELAEIEAELRRFALGSSDRLDLQMMASDRPSSVKIPRRFAPLLHETYLPDTSELFSKASHEGDYLNALSAGLTLLAFYVVVYPTNFPQIGMHALELSKTAWNAIATNAHILGSDARSLEDAMQSYLAAASRILNNFGPEGDEAGPLEEIRVLQELSRTW</sequence>
<gene>
    <name evidence="7" type="ORF">IEO21_03552</name>
</gene>